<gene>
    <name evidence="2" type="ORF">SGFS_031470</name>
</gene>
<organism evidence="2 3">
    <name type="scientific">Streptomyces graminofaciens</name>
    <dbReference type="NCBI Taxonomy" id="68212"/>
    <lineage>
        <taxon>Bacteria</taxon>
        <taxon>Bacillati</taxon>
        <taxon>Actinomycetota</taxon>
        <taxon>Actinomycetes</taxon>
        <taxon>Kitasatosporales</taxon>
        <taxon>Streptomycetaceae</taxon>
        <taxon>Streptomyces</taxon>
    </lineage>
</organism>
<proteinExistence type="predicted"/>
<evidence type="ECO:0000313" key="2">
    <source>
        <dbReference type="EMBL" id="BBC31853.1"/>
    </source>
</evidence>
<evidence type="ECO:0000313" key="3">
    <source>
        <dbReference type="Proteomes" id="UP001321542"/>
    </source>
</evidence>
<dbReference type="RefSeq" id="WP_286250715.1">
    <property type="nucleotide sequence ID" value="NZ_AP018448.1"/>
</dbReference>
<name>A0ABM7F7F2_9ACTN</name>
<protein>
    <submittedName>
        <fullName evidence="2">Uncharacterized protein</fullName>
    </submittedName>
</protein>
<reference evidence="2 3" key="2">
    <citation type="journal article" date="2023" name="ChemBioChem">
        <title>Acyltransferase Domain Exchange between Two Independent Type I Polyketide Synthases in the Same Producer Strain of Macrolide Antibiotics.</title>
        <authorList>
            <person name="Kudo F."/>
            <person name="Kishikawa K."/>
            <person name="Tsuboi K."/>
            <person name="Kido T."/>
            <person name="Usui T."/>
            <person name="Hashimoto J."/>
            <person name="Shin-Ya K."/>
            <person name="Miyanaga A."/>
            <person name="Eguchi T."/>
        </authorList>
    </citation>
    <scope>NUCLEOTIDE SEQUENCE [LARGE SCALE GENOMIC DNA]</scope>
    <source>
        <strain evidence="2 3">A-8890</strain>
    </source>
</reference>
<reference evidence="2 3" key="1">
    <citation type="journal article" date="2010" name="ChemBioChem">
        <title>Cloning and characterization of the biosynthetic gene cluster of 16-membered macrolide antibiotic FD-891: involvement of a dual functional cytochrome P450 monooxygenase catalyzing epoxidation and hydroxylation.</title>
        <authorList>
            <person name="Kudo F."/>
            <person name="Motegi A."/>
            <person name="Mizoue K."/>
            <person name="Eguchi T."/>
        </authorList>
    </citation>
    <scope>NUCLEOTIDE SEQUENCE [LARGE SCALE GENOMIC DNA]</scope>
    <source>
        <strain evidence="2 3">A-8890</strain>
    </source>
</reference>
<evidence type="ECO:0000256" key="1">
    <source>
        <dbReference type="SAM" id="MobiDB-lite"/>
    </source>
</evidence>
<keyword evidence="3" id="KW-1185">Reference proteome</keyword>
<feature type="compositionally biased region" description="Gly residues" evidence="1">
    <location>
        <begin position="176"/>
        <end position="222"/>
    </location>
</feature>
<accession>A0ABM7F7F2</accession>
<sequence length="234" mass="23750">MNSGSEEATGEEVIGAALRLLAARGEYGLPDVEQVESELPRYLEQFRTDPVTVDQLAARRGGLMTTGLVTTILTSSLVSAVVAHIIAEQVQVGARAATGKLSRWWNRRRGHRLASALRQPAQPFGAQDAEWLRGYVTAQCEGVGCPPEQAAAVADAVATAWVTRGRAVRPDRDGEGGAGREPGGDSGEPGGGTSGQGRGSGEPGGGTGVPGGGTGDPGGGTGDPDAPTQEGGRG</sequence>
<feature type="region of interest" description="Disordered" evidence="1">
    <location>
        <begin position="165"/>
        <end position="234"/>
    </location>
</feature>
<dbReference type="Proteomes" id="UP001321542">
    <property type="component" value="Chromosome"/>
</dbReference>
<dbReference type="EMBL" id="AP018448">
    <property type="protein sequence ID" value="BBC31853.1"/>
    <property type="molecule type" value="Genomic_DNA"/>
</dbReference>